<reference evidence="2" key="1">
    <citation type="journal article" date="2012" name="Nat. Genet.">
        <title>Lifestyle transitions in plant pathogenic Colletotrichum fungi deciphered by genome and transcriptome analyses.</title>
        <authorList>
            <person name="O'Connell R.J."/>
            <person name="Thon M.R."/>
            <person name="Hacquard S."/>
            <person name="Amyotte S.G."/>
            <person name="Kleemann J."/>
            <person name="Torres M.F."/>
            <person name="Damm U."/>
            <person name="Buiate E.A."/>
            <person name="Epstein L."/>
            <person name="Alkan N."/>
            <person name="Altmueller J."/>
            <person name="Alvarado-Balderrama L."/>
            <person name="Bauser C.A."/>
            <person name="Becker C."/>
            <person name="Birren B.W."/>
            <person name="Chen Z."/>
            <person name="Choi J."/>
            <person name="Crouch J.A."/>
            <person name="Duvick J.P."/>
            <person name="Farman M.A."/>
            <person name="Gan P."/>
            <person name="Heiman D."/>
            <person name="Henrissat B."/>
            <person name="Howard R.J."/>
            <person name="Kabbage M."/>
            <person name="Koch C."/>
            <person name="Kracher B."/>
            <person name="Kubo Y."/>
            <person name="Law A.D."/>
            <person name="Lebrun M.-H."/>
            <person name="Lee Y.-H."/>
            <person name="Miyara I."/>
            <person name="Moore N."/>
            <person name="Neumann U."/>
            <person name="Nordstroem K."/>
            <person name="Panaccione D.G."/>
            <person name="Panstruga R."/>
            <person name="Place M."/>
            <person name="Proctor R.H."/>
            <person name="Prusky D."/>
            <person name="Rech G."/>
            <person name="Reinhardt R."/>
            <person name="Rollins J.A."/>
            <person name="Rounsley S."/>
            <person name="Schardl C.L."/>
            <person name="Schwartz D.C."/>
            <person name="Shenoy N."/>
            <person name="Shirasu K."/>
            <person name="Sikhakolli U.R."/>
            <person name="Stueber K."/>
            <person name="Sukno S.A."/>
            <person name="Sweigard J.A."/>
            <person name="Takano Y."/>
            <person name="Takahara H."/>
            <person name="Trail F."/>
            <person name="van der Does H.C."/>
            <person name="Voll L.M."/>
            <person name="Will I."/>
            <person name="Young S."/>
            <person name="Zeng Q."/>
            <person name="Zhang J."/>
            <person name="Zhou S."/>
            <person name="Dickman M.B."/>
            <person name="Schulze-Lefert P."/>
            <person name="Ver Loren van Themaat E."/>
            <person name="Ma L.-J."/>
            <person name="Vaillancourt L.J."/>
        </authorList>
    </citation>
    <scope>NUCLEOTIDE SEQUENCE [LARGE SCALE GENOMIC DNA]</scope>
    <source>
        <strain evidence="2">M1.001 / M2 / FGSC 10212</strain>
    </source>
</reference>
<dbReference type="AlphaFoldDB" id="E3Q5A1"/>
<proteinExistence type="predicted"/>
<keyword evidence="2" id="KW-1185">Reference proteome</keyword>
<dbReference type="OrthoDB" id="66881at2759"/>
<dbReference type="VEuPathDB" id="FungiDB:GLRG_01012"/>
<accession>E3Q5A1</accession>
<evidence type="ECO:0000313" key="2">
    <source>
        <dbReference type="Proteomes" id="UP000008782"/>
    </source>
</evidence>
<gene>
    <name evidence="1" type="ORF">GLRG_01012</name>
</gene>
<evidence type="ECO:0000313" key="1">
    <source>
        <dbReference type="EMBL" id="EFQ25868.1"/>
    </source>
</evidence>
<dbReference type="Proteomes" id="UP000008782">
    <property type="component" value="Unassembled WGS sequence"/>
</dbReference>
<protein>
    <submittedName>
        <fullName evidence="1">Uncharacterized protein</fullName>
    </submittedName>
</protein>
<dbReference type="GeneID" id="24406377"/>
<dbReference type="EMBL" id="GG697333">
    <property type="protein sequence ID" value="EFQ25868.1"/>
    <property type="molecule type" value="Genomic_DNA"/>
</dbReference>
<name>E3Q5A1_COLGM</name>
<dbReference type="HOGENOM" id="CLU_2468933_0_0_1"/>
<sequence length="88" mass="9715">MQPQAEIAGGIESHYDSVVATLRRGSIFGMGFQVLGRDNYKWLDKVAGTGMTDRLASFSQDAWKLWWSDRVFYNLLMDGVDGVGGPAV</sequence>
<organism evidence="2">
    <name type="scientific">Colletotrichum graminicola (strain M1.001 / M2 / FGSC 10212)</name>
    <name type="common">Maize anthracnose fungus</name>
    <name type="synonym">Glomerella graminicola</name>
    <dbReference type="NCBI Taxonomy" id="645133"/>
    <lineage>
        <taxon>Eukaryota</taxon>
        <taxon>Fungi</taxon>
        <taxon>Dikarya</taxon>
        <taxon>Ascomycota</taxon>
        <taxon>Pezizomycotina</taxon>
        <taxon>Sordariomycetes</taxon>
        <taxon>Hypocreomycetidae</taxon>
        <taxon>Glomerellales</taxon>
        <taxon>Glomerellaceae</taxon>
        <taxon>Colletotrichum</taxon>
        <taxon>Colletotrichum graminicola species complex</taxon>
    </lineage>
</organism>
<dbReference type="RefSeq" id="XP_008089888.1">
    <property type="nucleotide sequence ID" value="XM_008091697.1"/>
</dbReference>